<dbReference type="OrthoDB" id="7432790at2"/>
<feature type="transmembrane region" description="Helical" evidence="1">
    <location>
        <begin position="103"/>
        <end position="121"/>
    </location>
</feature>
<organism evidence="2 3">
    <name type="scientific">Gelidibacter gilvus</name>
    <dbReference type="NCBI Taxonomy" id="59602"/>
    <lineage>
        <taxon>Bacteria</taxon>
        <taxon>Pseudomonadati</taxon>
        <taxon>Bacteroidota</taxon>
        <taxon>Flavobacteriia</taxon>
        <taxon>Flavobacteriales</taxon>
        <taxon>Flavobacteriaceae</taxon>
        <taxon>Gelidibacter</taxon>
    </lineage>
</organism>
<evidence type="ECO:0000256" key="1">
    <source>
        <dbReference type="SAM" id="Phobius"/>
    </source>
</evidence>
<protein>
    <submittedName>
        <fullName evidence="2">DUF998 domain-containing protein</fullName>
    </submittedName>
</protein>
<evidence type="ECO:0000313" key="2">
    <source>
        <dbReference type="EMBL" id="RXJ45980.1"/>
    </source>
</evidence>
<dbReference type="Proteomes" id="UP000289792">
    <property type="component" value="Unassembled WGS sequence"/>
</dbReference>
<evidence type="ECO:0000313" key="3">
    <source>
        <dbReference type="Proteomes" id="UP000289792"/>
    </source>
</evidence>
<keyword evidence="3" id="KW-1185">Reference proteome</keyword>
<reference evidence="2 3" key="1">
    <citation type="submission" date="2019-01" db="EMBL/GenBank/DDBJ databases">
        <title>Genome sequence of the Antarctic species Gelidibacter gilvus ACAM 158(T).</title>
        <authorList>
            <person name="Bowman J.P."/>
        </authorList>
    </citation>
    <scope>NUCLEOTIDE SEQUENCE [LARGE SCALE GENOMIC DNA]</scope>
    <source>
        <strain evidence="2 3">IC158</strain>
    </source>
</reference>
<name>A0A4Q0XEY1_9FLAO</name>
<dbReference type="AlphaFoldDB" id="A0A4Q0XEY1"/>
<feature type="transmembrane region" description="Helical" evidence="1">
    <location>
        <begin position="163"/>
        <end position="181"/>
    </location>
</feature>
<sequence length="189" mass="21230">MINYLIKQGKIIPLLFFVPVTIAGLLVPGYDMIKQQGSEITLTTYKTAILILESGALLSGLSGILLALGIMLKYKRFYLSSVILIVFSMSMISNGLFPMGSPMHGFYGIGLSLMLLPFISCYELKNEILRKTFFKISIISGFVMFIYFWSTIVGLDPHDYQGLTQRIAAIFMYGWIAYLAYELEKSVDV</sequence>
<dbReference type="EMBL" id="SDDZ01000009">
    <property type="protein sequence ID" value="RXJ45980.1"/>
    <property type="molecule type" value="Genomic_DNA"/>
</dbReference>
<keyword evidence="1" id="KW-0812">Transmembrane</keyword>
<gene>
    <name evidence="2" type="ORF">ESZ48_14300</name>
</gene>
<feature type="transmembrane region" description="Helical" evidence="1">
    <location>
        <begin position="50"/>
        <end position="70"/>
    </location>
</feature>
<accession>A0A4Q0XEY1</accession>
<keyword evidence="1" id="KW-1133">Transmembrane helix</keyword>
<feature type="transmembrane region" description="Helical" evidence="1">
    <location>
        <begin position="133"/>
        <end position="151"/>
    </location>
</feature>
<feature type="transmembrane region" description="Helical" evidence="1">
    <location>
        <begin position="77"/>
        <end position="97"/>
    </location>
</feature>
<keyword evidence="1" id="KW-0472">Membrane</keyword>
<dbReference type="Pfam" id="PF06197">
    <property type="entry name" value="DUF998"/>
    <property type="match status" value="1"/>
</dbReference>
<dbReference type="RefSeq" id="WP_129018182.1">
    <property type="nucleotide sequence ID" value="NZ_SDDZ01000009.1"/>
</dbReference>
<comment type="caution">
    <text evidence="2">The sequence shown here is derived from an EMBL/GenBank/DDBJ whole genome shotgun (WGS) entry which is preliminary data.</text>
</comment>
<dbReference type="InterPro" id="IPR009339">
    <property type="entry name" value="DUF998"/>
</dbReference>
<proteinExistence type="predicted"/>
<feature type="transmembrane region" description="Helical" evidence="1">
    <location>
        <begin position="12"/>
        <end position="30"/>
    </location>
</feature>